<evidence type="ECO:0000313" key="16">
    <source>
        <dbReference type="EMBL" id="MCA4523217.1"/>
    </source>
</evidence>
<evidence type="ECO:0000313" key="19">
    <source>
        <dbReference type="EMBL" id="RGK67265.1"/>
    </source>
</evidence>
<reference evidence="15 30" key="5">
    <citation type="journal article" date="2019" name="Nat. Med.">
        <title>A library of human gut bacterial isolates paired with longitudinal multiomics data enables mechanistic microbiome research.</title>
        <authorList>
            <person name="Poyet M."/>
            <person name="Groussin M."/>
            <person name="Gibbons S.M."/>
            <person name="Avila-Pacheco J."/>
            <person name="Jiang X."/>
            <person name="Kearney S.M."/>
            <person name="Perrotta A.R."/>
            <person name="Berdy B."/>
            <person name="Zhao S."/>
            <person name="Lieberman T.D."/>
            <person name="Swanson P.K."/>
            <person name="Smith M."/>
            <person name="Roesemann S."/>
            <person name="Alexander J.E."/>
            <person name="Rich S.A."/>
            <person name="Livny J."/>
            <person name="Vlamakis H."/>
            <person name="Clish C."/>
            <person name="Bullock K."/>
            <person name="Deik A."/>
            <person name="Scott J."/>
            <person name="Pierce K.A."/>
            <person name="Xavier R.J."/>
            <person name="Alm E.J."/>
        </authorList>
    </citation>
    <scope>NUCLEOTIDE SEQUENCE [LARGE SCALE GENOMIC DNA]</scope>
    <source>
        <strain evidence="15 30">BIOML-A73</strain>
    </source>
</reference>
<reference evidence="26" key="2">
    <citation type="submission" date="2017-04" db="EMBL/GenBank/DDBJ databases">
        <title>Function of individual gut microbiota members based on whole genome sequencing of pure cultures obtained from chicken caecum.</title>
        <authorList>
            <person name="Medvecky M."/>
            <person name="Cejkova D."/>
            <person name="Polansky O."/>
            <person name="Karasova D."/>
            <person name="Kubasova T."/>
            <person name="Cizek A."/>
            <person name="Rychlik I."/>
        </authorList>
    </citation>
    <scope>NUCLEOTIDE SEQUENCE [LARGE SCALE GENOMIC DNA]</scope>
    <source>
        <strain evidence="26">An109</strain>
    </source>
</reference>
<evidence type="ECO:0000313" key="25">
    <source>
        <dbReference type="Proteomes" id="UP000183766"/>
    </source>
</evidence>
<feature type="signal peptide" evidence="12">
    <location>
        <begin position="1"/>
        <end position="20"/>
    </location>
</feature>
<gene>
    <name evidence="18" type="ORF">B5E52_01000</name>
    <name evidence="21" type="ORF">DW027_08650</name>
    <name evidence="20" type="ORF">DW042_08360</name>
    <name evidence="19" type="ORF">DXD03_01560</name>
    <name evidence="15" type="ORF">GA560_01965</name>
    <name evidence="17" type="ORF">LD004_06825</name>
    <name evidence="16" type="ORF">LDZ35_08345</name>
    <name evidence="22" type="ORF">SAMN04487924_11134</name>
    <name evidence="23" type="ORF">SAMN05216250_10289</name>
</gene>
<dbReference type="EMBL" id="JAIWWW010000018">
    <property type="protein sequence ID" value="MCA4523217.1"/>
    <property type="molecule type" value="Genomic_DNA"/>
</dbReference>
<evidence type="ECO:0000256" key="3">
    <source>
        <dbReference type="ARBA" id="ARBA00022452"/>
    </source>
</evidence>
<dbReference type="InterPro" id="IPR008969">
    <property type="entry name" value="CarboxyPept-like_regulatory"/>
</dbReference>
<evidence type="ECO:0000256" key="9">
    <source>
        <dbReference type="ARBA" id="ARBA00023237"/>
    </source>
</evidence>
<dbReference type="EMBL" id="FOUM01000002">
    <property type="protein sequence ID" value="SFM26799.1"/>
    <property type="molecule type" value="Genomic_DNA"/>
</dbReference>
<evidence type="ECO:0000313" key="18">
    <source>
        <dbReference type="EMBL" id="OUQ73810.1"/>
    </source>
</evidence>
<proteinExistence type="inferred from homology"/>
<evidence type="ECO:0000256" key="8">
    <source>
        <dbReference type="ARBA" id="ARBA00023170"/>
    </source>
</evidence>
<dbReference type="InterPro" id="IPR039426">
    <property type="entry name" value="TonB-dep_rcpt-like"/>
</dbReference>
<protein>
    <submittedName>
        <fullName evidence="18">Ligand-gated channel protein</fullName>
    </submittedName>
    <submittedName>
        <fullName evidence="22">Outer membrane receptor for ferrienterochelin and colicins</fullName>
    </submittedName>
    <submittedName>
        <fullName evidence="21">TonB-dependent receptor</fullName>
    </submittedName>
</protein>
<organism evidence="21 29">
    <name type="scientific">Bacteroides xylanisolvens</name>
    <dbReference type="NCBI Taxonomy" id="371601"/>
    <lineage>
        <taxon>Bacteria</taxon>
        <taxon>Pseudomonadati</taxon>
        <taxon>Bacteroidota</taxon>
        <taxon>Bacteroidia</taxon>
        <taxon>Bacteroidales</taxon>
        <taxon>Bacteroidaceae</taxon>
        <taxon>Bacteroides</taxon>
    </lineage>
</organism>
<dbReference type="EMBL" id="NFLW01000002">
    <property type="protein sequence ID" value="OUQ73810.1"/>
    <property type="molecule type" value="Genomic_DNA"/>
</dbReference>
<dbReference type="AlphaFoldDB" id="A0A174FWT4"/>
<feature type="chain" id="PRO_5014251327" evidence="12">
    <location>
        <begin position="21"/>
        <end position="727"/>
    </location>
</feature>
<evidence type="ECO:0000313" key="29">
    <source>
        <dbReference type="Proteomes" id="UP000284495"/>
    </source>
</evidence>
<dbReference type="Proteomes" id="UP000183040">
    <property type="component" value="Unassembled WGS sequence"/>
</dbReference>
<dbReference type="EMBL" id="QROC01000009">
    <property type="protein sequence ID" value="RHK98740.1"/>
    <property type="molecule type" value="Genomic_DNA"/>
</dbReference>
<reference evidence="18" key="3">
    <citation type="journal article" date="2018" name="BMC Genomics">
        <title>Whole genome sequencing and function prediction of 133 gut anaerobes isolated from chicken caecum in pure cultures.</title>
        <authorList>
            <person name="Medvecky M."/>
            <person name="Cejkova D."/>
            <person name="Polansky O."/>
            <person name="Karasova D."/>
            <person name="Kubasova T."/>
            <person name="Cizek A."/>
            <person name="Rychlik I."/>
        </authorList>
    </citation>
    <scope>NUCLEOTIDE SEQUENCE</scope>
    <source>
        <strain evidence="18">An109</strain>
    </source>
</reference>
<feature type="domain" description="TonB-dependent receptor-like beta-barrel" evidence="13">
    <location>
        <begin position="248"/>
        <end position="693"/>
    </location>
</feature>
<dbReference type="Gene3D" id="2.170.130.10">
    <property type="entry name" value="TonB-dependent receptor, plug domain"/>
    <property type="match status" value="1"/>
</dbReference>
<evidence type="ECO:0000313" key="30">
    <source>
        <dbReference type="Proteomes" id="UP000474077"/>
    </source>
</evidence>
<keyword evidence="4 10" id="KW-0812">Transmembrane</keyword>
<dbReference type="Proteomes" id="UP000196036">
    <property type="component" value="Unassembled WGS sequence"/>
</dbReference>
<comment type="subcellular location">
    <subcellularLocation>
        <location evidence="1 10">Cell outer membrane</location>
        <topology evidence="1 10">Multi-pass membrane protein</topology>
    </subcellularLocation>
</comment>
<evidence type="ECO:0000256" key="7">
    <source>
        <dbReference type="ARBA" id="ARBA00023136"/>
    </source>
</evidence>
<dbReference type="Proteomes" id="UP001197958">
    <property type="component" value="Unassembled WGS sequence"/>
</dbReference>
<reference evidence="27 28" key="4">
    <citation type="submission" date="2018-08" db="EMBL/GenBank/DDBJ databases">
        <title>A genome reference for cultivated species of the human gut microbiota.</title>
        <authorList>
            <person name="Zou Y."/>
            <person name="Xue W."/>
            <person name="Luo G."/>
        </authorList>
    </citation>
    <scope>NUCLEOTIDE SEQUENCE [LARGE SCALE GENOMIC DNA]</scope>
    <source>
        <strain evidence="21 29">AF38-2</strain>
        <strain evidence="20 28">AF39-6AC</strain>
        <strain evidence="19 27">TF10-34</strain>
    </source>
</reference>
<dbReference type="Proteomes" id="UP000474077">
    <property type="component" value="Unassembled WGS sequence"/>
</dbReference>
<evidence type="ECO:0000256" key="10">
    <source>
        <dbReference type="PROSITE-ProRule" id="PRU01360"/>
    </source>
</evidence>
<evidence type="ECO:0000313" key="15">
    <source>
        <dbReference type="EMBL" id="KAB6086587.1"/>
    </source>
</evidence>
<evidence type="ECO:0000256" key="5">
    <source>
        <dbReference type="ARBA" id="ARBA00022729"/>
    </source>
</evidence>
<dbReference type="SUPFAM" id="SSF56935">
    <property type="entry name" value="Porins"/>
    <property type="match status" value="1"/>
</dbReference>
<dbReference type="Gene3D" id="2.60.40.1120">
    <property type="entry name" value="Carboxypeptidase-like, regulatory domain"/>
    <property type="match status" value="1"/>
</dbReference>
<reference evidence="24 25" key="1">
    <citation type="submission" date="2016-10" db="EMBL/GenBank/DDBJ databases">
        <authorList>
            <person name="de Groot N.N."/>
        </authorList>
    </citation>
    <scope>NUCLEOTIDE SEQUENCE [LARGE SCALE GENOMIC DNA]</scope>
    <source>
        <strain evidence="23 25">NLAE-zl-C202</strain>
        <strain evidence="22 24">NLAE-zl-G339</strain>
    </source>
</reference>
<dbReference type="SUPFAM" id="SSF49464">
    <property type="entry name" value="Carboxypeptidase regulatory domain-like"/>
    <property type="match status" value="1"/>
</dbReference>
<dbReference type="Proteomes" id="UP000261210">
    <property type="component" value="Unassembled WGS sequence"/>
</dbReference>
<evidence type="ECO:0000256" key="11">
    <source>
        <dbReference type="RuleBase" id="RU003357"/>
    </source>
</evidence>
<dbReference type="GO" id="GO:0015344">
    <property type="term" value="F:siderophore uptake transmembrane transporter activity"/>
    <property type="evidence" value="ECO:0007669"/>
    <property type="project" value="TreeGrafter"/>
</dbReference>
<evidence type="ECO:0000313" key="26">
    <source>
        <dbReference type="Proteomes" id="UP000196036"/>
    </source>
</evidence>
<name>A0A174FWT4_9BACE</name>
<dbReference type="Proteomes" id="UP001198461">
    <property type="component" value="Unassembled WGS sequence"/>
</dbReference>
<dbReference type="Pfam" id="PF13715">
    <property type="entry name" value="CarbopepD_reg_2"/>
    <property type="match status" value="1"/>
</dbReference>
<keyword evidence="6 11" id="KW-0798">TonB box</keyword>
<dbReference type="GO" id="GO:0009279">
    <property type="term" value="C:cell outer membrane"/>
    <property type="evidence" value="ECO:0007669"/>
    <property type="project" value="UniProtKB-SubCell"/>
</dbReference>
<dbReference type="EMBL" id="JAIWYE010000016">
    <property type="protein sequence ID" value="MCA4703326.1"/>
    <property type="molecule type" value="Genomic_DNA"/>
</dbReference>
<sequence>MLKKLILTTMLVGVCCVVSAQVTIKGRVLNSETGEPVVGANIRVDHSLQGGTTNAKGEFIIKGLPDGKQTLQVSHLNYEPQRYSTSKSVNDVVIRMTESHNNLNQVVVTGTGTHRRMVDSPIPVNVLTAKDIKEANVTNLEEALTKLTSNFSFSTSGMGTEMVLNGLNSDYILVLVNGRKLIGDDALMRINMANVKRIEILNGSASALYGSDAIGGVINIITDDSKNKIDASSTTKVSDHGRFSEAVNLDLNVGKLSSYTSYQRQQSDGWKLHPMTETVNKKGEVKLDPTDKQAFTGYHSNTVNQSFSYSLNHKTTLYAQGSYYNFLNDRPVTEYKYNMYHENYTYGFGMKYIVNKKAYIDADFYSDNYKSAYDYIQESGDFKIGDKETRKKQYFYRGNVKSIIKVNSKNKLSAGLEYLDEKLESESDNISNKTLYTMALYAQDEWTIAESLQAVVGLRYIYNETFEDHFTPTASIMYREGGFRGRLSFATGFRTPTLSEIYATDLAKTTNRYTIGNLELKPEESKNFSLNLEYTHSRFSVSATAFVNNVTDMINYRTLSDEEAAQYGDYDEVRQRDNIDKVRIKGVNVNANAYLGLGFNLGAGYTLLDARNLITDKPIDKSVKYAGNVNAQWSKNWGLYGLNINMVGRGQGKRYSETYDYDSSGFMLWDLNTGHTFNLKYFILNAGLGVENLFDWVDDRPWNTKKPYSTITPGRAFYASLTIRFRK</sequence>
<dbReference type="InterPro" id="IPR036942">
    <property type="entry name" value="Beta-barrel_TonB_sf"/>
</dbReference>
<accession>A0A174FWT4</accession>
<keyword evidence="3 10" id="KW-1134">Transmembrane beta strand</keyword>
<evidence type="ECO:0000313" key="23">
    <source>
        <dbReference type="EMBL" id="SFM26799.1"/>
    </source>
</evidence>
<dbReference type="Proteomes" id="UP000183766">
    <property type="component" value="Unassembled WGS sequence"/>
</dbReference>
<keyword evidence="8 21" id="KW-0675">Receptor</keyword>
<keyword evidence="5 12" id="KW-0732">Signal</keyword>
<dbReference type="RefSeq" id="WP_008024874.1">
    <property type="nucleotide sequence ID" value="NZ_AP031409.1"/>
</dbReference>
<feature type="domain" description="TonB-dependent receptor plug" evidence="14">
    <location>
        <begin position="118"/>
        <end position="217"/>
    </location>
</feature>
<evidence type="ECO:0000313" key="24">
    <source>
        <dbReference type="Proteomes" id="UP000183040"/>
    </source>
</evidence>
<dbReference type="EMBL" id="QSQU01000002">
    <property type="protein sequence ID" value="RGK67265.1"/>
    <property type="molecule type" value="Genomic_DNA"/>
</dbReference>
<dbReference type="PANTHER" id="PTHR30069">
    <property type="entry name" value="TONB-DEPENDENT OUTER MEMBRANE RECEPTOR"/>
    <property type="match status" value="1"/>
</dbReference>
<dbReference type="PANTHER" id="PTHR30069:SF29">
    <property type="entry name" value="HEMOGLOBIN AND HEMOGLOBIN-HAPTOGLOBIN-BINDING PROTEIN 1-RELATED"/>
    <property type="match status" value="1"/>
</dbReference>
<dbReference type="GO" id="GO:0044718">
    <property type="term" value="P:siderophore transmembrane transport"/>
    <property type="evidence" value="ECO:0007669"/>
    <property type="project" value="TreeGrafter"/>
</dbReference>
<evidence type="ECO:0000313" key="21">
    <source>
        <dbReference type="EMBL" id="RHL38809.1"/>
    </source>
</evidence>
<dbReference type="Proteomes" id="UP000284495">
    <property type="component" value="Unassembled WGS sequence"/>
</dbReference>
<evidence type="ECO:0000256" key="2">
    <source>
        <dbReference type="ARBA" id="ARBA00022448"/>
    </source>
</evidence>
<dbReference type="Proteomes" id="UP000284417">
    <property type="component" value="Unassembled WGS sequence"/>
</dbReference>
<dbReference type="CDD" id="cd01347">
    <property type="entry name" value="ligand_gated_channel"/>
    <property type="match status" value="1"/>
</dbReference>
<dbReference type="EMBL" id="FNRP01000011">
    <property type="protein sequence ID" value="SEA70520.1"/>
    <property type="molecule type" value="Genomic_DNA"/>
</dbReference>
<comment type="similarity">
    <text evidence="10 11">Belongs to the TonB-dependent receptor family.</text>
</comment>
<evidence type="ECO:0000256" key="1">
    <source>
        <dbReference type="ARBA" id="ARBA00004571"/>
    </source>
</evidence>
<dbReference type="EMBL" id="QROO01000009">
    <property type="protein sequence ID" value="RHL38809.1"/>
    <property type="molecule type" value="Genomic_DNA"/>
</dbReference>
<evidence type="ECO:0000256" key="6">
    <source>
        <dbReference type="ARBA" id="ARBA00023077"/>
    </source>
</evidence>
<keyword evidence="7 10" id="KW-0472">Membrane</keyword>
<evidence type="ECO:0000313" key="28">
    <source>
        <dbReference type="Proteomes" id="UP000284417"/>
    </source>
</evidence>
<evidence type="ECO:0000259" key="13">
    <source>
        <dbReference type="Pfam" id="PF00593"/>
    </source>
</evidence>
<dbReference type="InterPro" id="IPR000531">
    <property type="entry name" value="Beta-barrel_TonB"/>
</dbReference>
<dbReference type="InterPro" id="IPR037066">
    <property type="entry name" value="Plug_dom_sf"/>
</dbReference>
<keyword evidence="2 10" id="KW-0813">Transport</keyword>
<evidence type="ECO:0000256" key="4">
    <source>
        <dbReference type="ARBA" id="ARBA00022692"/>
    </source>
</evidence>
<evidence type="ECO:0000256" key="12">
    <source>
        <dbReference type="SAM" id="SignalP"/>
    </source>
</evidence>
<evidence type="ECO:0000313" key="22">
    <source>
        <dbReference type="EMBL" id="SEA70520.1"/>
    </source>
</evidence>
<dbReference type="EMBL" id="WDER01000003">
    <property type="protein sequence ID" value="KAB6086587.1"/>
    <property type="molecule type" value="Genomic_DNA"/>
</dbReference>
<dbReference type="Pfam" id="PF07715">
    <property type="entry name" value="Plug"/>
    <property type="match status" value="1"/>
</dbReference>
<evidence type="ECO:0000313" key="17">
    <source>
        <dbReference type="EMBL" id="MCA4703326.1"/>
    </source>
</evidence>
<evidence type="ECO:0000313" key="27">
    <source>
        <dbReference type="Proteomes" id="UP000261210"/>
    </source>
</evidence>
<reference evidence="16" key="6">
    <citation type="submission" date="2023-08" db="EMBL/GenBank/DDBJ databases">
        <title>Mucin Metabolism Genes Underlie the Key Renovations of Bacteroides xylanisolvens Genomes in Captive Great Apes.</title>
        <authorList>
            <person name="Nishida A.H."/>
        </authorList>
    </citation>
    <scope>NUCLEOTIDE SEQUENCE</scope>
    <source>
        <strain evidence="17">P13.H9</strain>
        <strain evidence="16">P19.10B</strain>
    </source>
</reference>
<evidence type="ECO:0000313" key="20">
    <source>
        <dbReference type="EMBL" id="RHK98740.1"/>
    </source>
</evidence>
<dbReference type="Gene3D" id="2.40.170.20">
    <property type="entry name" value="TonB-dependent receptor, beta-barrel domain"/>
    <property type="match status" value="1"/>
</dbReference>
<dbReference type="InterPro" id="IPR012910">
    <property type="entry name" value="Plug_dom"/>
</dbReference>
<evidence type="ECO:0000259" key="14">
    <source>
        <dbReference type="Pfam" id="PF07715"/>
    </source>
</evidence>
<dbReference type="PROSITE" id="PS52016">
    <property type="entry name" value="TONB_DEPENDENT_REC_3"/>
    <property type="match status" value="1"/>
</dbReference>
<dbReference type="Pfam" id="PF00593">
    <property type="entry name" value="TonB_dep_Rec_b-barrel"/>
    <property type="match status" value="1"/>
</dbReference>
<keyword evidence="9 10" id="KW-0998">Cell outer membrane</keyword>